<organism evidence="2 3">
    <name type="scientific">Mus spicilegus</name>
    <name type="common">Mound-building mouse</name>
    <dbReference type="NCBI Taxonomy" id="10103"/>
    <lineage>
        <taxon>Eukaryota</taxon>
        <taxon>Metazoa</taxon>
        <taxon>Chordata</taxon>
        <taxon>Craniata</taxon>
        <taxon>Vertebrata</taxon>
        <taxon>Euteleostomi</taxon>
        <taxon>Mammalia</taxon>
        <taxon>Eutheria</taxon>
        <taxon>Euarchontoglires</taxon>
        <taxon>Glires</taxon>
        <taxon>Rodentia</taxon>
        <taxon>Myomorpha</taxon>
        <taxon>Muroidea</taxon>
        <taxon>Muridae</taxon>
        <taxon>Murinae</taxon>
        <taxon>Mus</taxon>
        <taxon>Mus</taxon>
    </lineage>
</organism>
<feature type="compositionally biased region" description="Basic and acidic residues" evidence="1">
    <location>
        <begin position="25"/>
        <end position="45"/>
    </location>
</feature>
<accession>A0A8C6IA63</accession>
<dbReference type="AlphaFoldDB" id="A0A8C6IA63"/>
<feature type="region of interest" description="Disordered" evidence="1">
    <location>
        <begin position="1"/>
        <end position="53"/>
    </location>
</feature>
<proteinExistence type="predicted"/>
<sequence>MIMGIPSSEGSRDHCSGLGFKTRRVSRDSFKDEPSKSPKDTRMYPETKSPMQNVQTQRFWHQELLELLFMEVQEVPPNNVRSPMLKLCSLLMLPLKQNVELSAPSPAPCLPAYHDSHYDDNGLNL</sequence>
<protein>
    <submittedName>
        <fullName evidence="2">Uncharacterized protein</fullName>
    </submittedName>
</protein>
<evidence type="ECO:0000313" key="3">
    <source>
        <dbReference type="Proteomes" id="UP000694415"/>
    </source>
</evidence>
<reference evidence="2" key="2">
    <citation type="submission" date="2025-09" db="UniProtKB">
        <authorList>
            <consortium name="Ensembl"/>
        </authorList>
    </citation>
    <scope>IDENTIFICATION</scope>
</reference>
<evidence type="ECO:0000256" key="1">
    <source>
        <dbReference type="SAM" id="MobiDB-lite"/>
    </source>
</evidence>
<reference evidence="2" key="1">
    <citation type="submission" date="2025-08" db="UniProtKB">
        <authorList>
            <consortium name="Ensembl"/>
        </authorList>
    </citation>
    <scope>IDENTIFICATION</scope>
</reference>
<name>A0A8C6IA63_MUSSI</name>
<dbReference type="Ensembl" id="ENSMSIT00000042379.1">
    <property type="protein sequence ID" value="ENSMSIP00000033630.1"/>
    <property type="gene ID" value="ENSMSIG00000028110.1"/>
</dbReference>
<evidence type="ECO:0000313" key="2">
    <source>
        <dbReference type="Ensembl" id="ENSMSIP00000033630.1"/>
    </source>
</evidence>
<dbReference type="Proteomes" id="UP000694415">
    <property type="component" value="Unplaced"/>
</dbReference>
<keyword evidence="3" id="KW-1185">Reference proteome</keyword>